<protein>
    <submittedName>
        <fullName evidence="1">Uncharacterized protein</fullName>
    </submittedName>
</protein>
<dbReference type="PROSITE" id="PS51257">
    <property type="entry name" value="PROKAR_LIPOPROTEIN"/>
    <property type="match status" value="1"/>
</dbReference>
<keyword evidence="2" id="KW-1185">Reference proteome</keyword>
<sequence>MVKGLLGAALQSIDDPAAAVGHQPTTLGCRVPLLTRLPTVKLTMQGIRRTHVPQQVVRKMRGPPSSIIYWLVDPLGTSLIDQRDRALLLLGFAGAFRLRAI</sequence>
<evidence type="ECO:0000313" key="1">
    <source>
        <dbReference type="EMBL" id="GHO53743.1"/>
    </source>
</evidence>
<proteinExistence type="predicted"/>
<reference evidence="1 2" key="1">
    <citation type="journal article" date="2021" name="Int. J. Syst. Evol. Microbiol.">
        <title>Reticulibacter mediterranei gen. nov., sp. nov., within the new family Reticulibacteraceae fam. nov., and Ktedonospora formicarum gen. nov., sp. nov., Ktedonobacter robiniae sp. nov., Dictyobacter formicarum sp. nov. and Dictyobacter arantiisoli sp. nov., belonging to the class Ktedonobacteria.</title>
        <authorList>
            <person name="Yabe S."/>
            <person name="Zheng Y."/>
            <person name="Wang C.M."/>
            <person name="Sakai Y."/>
            <person name="Abe K."/>
            <person name="Yokota A."/>
            <person name="Donadio S."/>
            <person name="Cavaletti L."/>
            <person name="Monciardini P."/>
        </authorList>
    </citation>
    <scope>NUCLEOTIDE SEQUENCE [LARGE SCALE GENOMIC DNA]</scope>
    <source>
        <strain evidence="1 2">SOSP1-30</strain>
    </source>
</reference>
<gene>
    <name evidence="1" type="ORF">KSB_22180</name>
</gene>
<evidence type="ECO:0000313" key="2">
    <source>
        <dbReference type="Proteomes" id="UP000654345"/>
    </source>
</evidence>
<name>A0ABQ3UM32_9CHLR</name>
<dbReference type="EMBL" id="BNJG01000001">
    <property type="protein sequence ID" value="GHO53743.1"/>
    <property type="molecule type" value="Genomic_DNA"/>
</dbReference>
<dbReference type="RefSeq" id="WP_201370528.1">
    <property type="nucleotide sequence ID" value="NZ_BNJG01000001.1"/>
</dbReference>
<accession>A0ABQ3UM32</accession>
<dbReference type="Proteomes" id="UP000654345">
    <property type="component" value="Unassembled WGS sequence"/>
</dbReference>
<organism evidence="1 2">
    <name type="scientific">Ktedonobacter robiniae</name>
    <dbReference type="NCBI Taxonomy" id="2778365"/>
    <lineage>
        <taxon>Bacteria</taxon>
        <taxon>Bacillati</taxon>
        <taxon>Chloroflexota</taxon>
        <taxon>Ktedonobacteria</taxon>
        <taxon>Ktedonobacterales</taxon>
        <taxon>Ktedonobacteraceae</taxon>
        <taxon>Ktedonobacter</taxon>
    </lineage>
</organism>
<comment type="caution">
    <text evidence="1">The sequence shown here is derived from an EMBL/GenBank/DDBJ whole genome shotgun (WGS) entry which is preliminary data.</text>
</comment>